<evidence type="ECO:0000256" key="1">
    <source>
        <dbReference type="ARBA" id="ARBA00000032"/>
    </source>
</evidence>
<comment type="catalytic activity">
    <reaction evidence="1">
        <text>a phosphate monoester + H2O = an alcohol + phosphate</text>
        <dbReference type="Rhea" id="RHEA:15017"/>
        <dbReference type="ChEBI" id="CHEBI:15377"/>
        <dbReference type="ChEBI" id="CHEBI:30879"/>
        <dbReference type="ChEBI" id="CHEBI:43474"/>
        <dbReference type="ChEBI" id="CHEBI:67140"/>
        <dbReference type="EC" id="3.1.3.2"/>
    </reaction>
</comment>
<dbReference type="CDD" id="cd07061">
    <property type="entry name" value="HP_HAP_like"/>
    <property type="match status" value="1"/>
</dbReference>
<dbReference type="InterPro" id="IPR033379">
    <property type="entry name" value="Acid_Pase_AS"/>
</dbReference>
<evidence type="ECO:0000256" key="7">
    <source>
        <dbReference type="PROSITE-ProRule" id="PRU00042"/>
    </source>
</evidence>
<keyword evidence="9" id="KW-0472">Membrane</keyword>
<evidence type="ECO:0000256" key="4">
    <source>
        <dbReference type="ARBA" id="ARBA00036311"/>
    </source>
</evidence>
<dbReference type="GO" id="GO:0008270">
    <property type="term" value="F:zinc ion binding"/>
    <property type="evidence" value="ECO:0007669"/>
    <property type="project" value="UniProtKB-KW"/>
</dbReference>
<dbReference type="InterPro" id="IPR012462">
    <property type="entry name" value="UFSP1/2_DUB_cat"/>
</dbReference>
<evidence type="ECO:0000313" key="12">
    <source>
        <dbReference type="Proteomes" id="UP000030742"/>
    </source>
</evidence>
<dbReference type="Gene3D" id="3.90.70.130">
    <property type="match status" value="1"/>
</dbReference>
<proteinExistence type="inferred from homology"/>
<feature type="compositionally biased region" description="Polar residues" evidence="8">
    <location>
        <begin position="648"/>
        <end position="657"/>
    </location>
</feature>
<evidence type="ECO:0000256" key="2">
    <source>
        <dbReference type="ARBA" id="ARBA00005375"/>
    </source>
</evidence>
<keyword evidence="9" id="KW-0812">Transmembrane</keyword>
<dbReference type="InterPro" id="IPR013087">
    <property type="entry name" value="Znf_C2H2_type"/>
</dbReference>
<dbReference type="AlphaFoldDB" id="U4TYF2"/>
<dbReference type="PROSITE" id="PS00616">
    <property type="entry name" value="HIS_ACID_PHOSPHAT_1"/>
    <property type="match status" value="1"/>
</dbReference>
<evidence type="ECO:0000256" key="5">
    <source>
        <dbReference type="ARBA" id="ARBA00040357"/>
    </source>
</evidence>
<reference evidence="11 12" key="1">
    <citation type="journal article" date="2013" name="Genome Biol.">
        <title>Draft genome of the mountain pine beetle, Dendroctonus ponderosae Hopkins, a major forest pest.</title>
        <authorList>
            <person name="Keeling C.I."/>
            <person name="Yuen M.M."/>
            <person name="Liao N.Y."/>
            <person name="Docking T.R."/>
            <person name="Chan S.K."/>
            <person name="Taylor G.A."/>
            <person name="Palmquist D.L."/>
            <person name="Jackman S.D."/>
            <person name="Nguyen A."/>
            <person name="Li M."/>
            <person name="Henderson H."/>
            <person name="Janes J.K."/>
            <person name="Zhao Y."/>
            <person name="Pandoh P."/>
            <person name="Moore R."/>
            <person name="Sperling F.A."/>
            <person name="Huber D.P."/>
            <person name="Birol I."/>
            <person name="Jones S.J."/>
            <person name="Bohlmann J."/>
        </authorList>
    </citation>
    <scope>NUCLEOTIDE SEQUENCE</scope>
</reference>
<dbReference type="Pfam" id="PF07910">
    <property type="entry name" value="Peptidase_C78"/>
    <property type="match status" value="1"/>
</dbReference>
<evidence type="ECO:0000259" key="10">
    <source>
        <dbReference type="PROSITE" id="PS50157"/>
    </source>
</evidence>
<feature type="domain" description="C2H2-type" evidence="10">
    <location>
        <begin position="732"/>
        <end position="755"/>
    </location>
</feature>
<sequence>MTVRLLKHSRAFNCYILLSVWILLVIAGIYKFLDWSPKVIQTTPSPITETFEASGSAGRKSKRIFRLCNFPEDINEGDEGIRDSRKWILKGILILIRHGDRGPLQHVQKISTIDCGTEETQLIQSYKSYLYNLTINGKVQWTGPGPFHAFPLMPQSARQCQLGQLTMQGISQHLNLGQMLQKSYHKVWPRLLSLNPEEVLVYSTIYRRTFQSGLAFLFGLIPNETLTKVTIGESQSMSFCFNDCECPVTESLKKFVQSSELHQLKSHPAIETLAQTTGRLLISADAEQKALIKDPYVIRDALLTFVCHRSGLPCEKPGNCVRKQNVAGIIAYTDWINYQKWRNIHWQRLSLLKSYGHVRHIVQQMLHMVGSNGPNLVLYSGHDFTLLHLSTALGLINDPLLLRYASRLVFEVYQDNRNNDEKGTYFRLLSNGKDVTKQISFCKNIVSIDKKNNVCKIEDIVRFLHDDYFSSLNVSNFKDACTKKKLLCLHTDKGSAYTGSHAQASLSCKPRGDPILGTELKQPSVDSQPCCCKMASNIPDFNYCCEICGLDGLSEDEFRLHTHTAHVEGYGVCPFCELSTVNPAELIIHVNQAHLDFLTPESEQNMSFIDEPSPSSECNGFNGESSLHWNNPATFSGRNFDSDKDNKSNYSNINLSPKVNGGGEVASQNSSHGQGSPLRSNLALKLTSRAAALQCPMCSYTSNSPNELEEHVNRSHFDLTSPSIGTGKTETYSCPLCVKSFNSARDLELHVNIEHKDVLSPASPAAYSCPVCGVSLDRDSDSEAALRHVESHFPAGSPQPVDRAALREREKREFEMLRAQYGMDNQGNFREQSVTNMQRAVYAGEMSVADYYERQLDLRAAESCGVDDGNSVTRSIVPRVKAMSGNATNVTRTLLCTCVDHYASSYGDRGWGCGYRNTQMIISSLLNHTGYNERLYKLWQKDKPPRSSVPSISRIQGLIEQAWSQGFDIQGSEQLGCRLVNTRKWIGATEVVTLLSFLRIRCQLVDFHRSTGPGGSHPELFKWVLNYFESCVGGEFTPPLYLQHQG</sequence>
<dbReference type="Pfam" id="PF00096">
    <property type="entry name" value="zf-C2H2"/>
    <property type="match status" value="1"/>
</dbReference>
<dbReference type="OrthoDB" id="288987at2759"/>
<organism evidence="11 12">
    <name type="scientific">Dendroctonus ponderosae</name>
    <name type="common">Mountain pine beetle</name>
    <dbReference type="NCBI Taxonomy" id="77166"/>
    <lineage>
        <taxon>Eukaryota</taxon>
        <taxon>Metazoa</taxon>
        <taxon>Ecdysozoa</taxon>
        <taxon>Arthropoda</taxon>
        <taxon>Hexapoda</taxon>
        <taxon>Insecta</taxon>
        <taxon>Pterygota</taxon>
        <taxon>Neoptera</taxon>
        <taxon>Endopterygota</taxon>
        <taxon>Coleoptera</taxon>
        <taxon>Polyphaga</taxon>
        <taxon>Cucujiformia</taxon>
        <taxon>Curculionidae</taxon>
        <taxon>Scolytinae</taxon>
        <taxon>Dendroctonus</taxon>
    </lineage>
</organism>
<dbReference type="GO" id="GO:0003993">
    <property type="term" value="F:acid phosphatase activity"/>
    <property type="evidence" value="ECO:0007669"/>
    <property type="project" value="UniProtKB-EC"/>
</dbReference>
<feature type="non-terminal residue" evidence="11">
    <location>
        <position position="1046"/>
    </location>
</feature>
<comment type="similarity">
    <text evidence="2">Belongs to the histidine acid phosphatase family.</text>
</comment>
<evidence type="ECO:0000256" key="6">
    <source>
        <dbReference type="ARBA" id="ARBA00041499"/>
    </source>
</evidence>
<dbReference type="InterPro" id="IPR050645">
    <property type="entry name" value="Histidine_acid_phosphatase"/>
</dbReference>
<feature type="region of interest" description="Disordered" evidence="8">
    <location>
        <begin position="638"/>
        <end position="678"/>
    </location>
</feature>
<dbReference type="SUPFAM" id="SSF53254">
    <property type="entry name" value="Phosphoglycerate mutase-like"/>
    <property type="match status" value="1"/>
</dbReference>
<feature type="compositionally biased region" description="Polar residues" evidence="8">
    <location>
        <begin position="666"/>
        <end position="678"/>
    </location>
</feature>
<keyword evidence="9" id="KW-1133">Transmembrane helix</keyword>
<protein>
    <recommendedName>
        <fullName evidence="5">2-phosphoxylose phosphatase 1</fullName>
    </recommendedName>
    <alternativeName>
        <fullName evidence="6">Acid phosphatase-like protein 2</fullName>
    </alternativeName>
</protein>
<dbReference type="GO" id="GO:0006024">
    <property type="term" value="P:glycosaminoglycan biosynthetic process"/>
    <property type="evidence" value="ECO:0007669"/>
    <property type="project" value="TreeGrafter"/>
</dbReference>
<dbReference type="GO" id="GO:0050650">
    <property type="term" value="P:chondroitin sulfate proteoglycan biosynthetic process"/>
    <property type="evidence" value="ECO:0007669"/>
    <property type="project" value="TreeGrafter"/>
</dbReference>
<evidence type="ECO:0000256" key="9">
    <source>
        <dbReference type="SAM" id="Phobius"/>
    </source>
</evidence>
<dbReference type="GO" id="GO:0005794">
    <property type="term" value="C:Golgi apparatus"/>
    <property type="evidence" value="ECO:0007669"/>
    <property type="project" value="TreeGrafter"/>
</dbReference>
<comment type="catalytic activity">
    <reaction evidence="4">
        <text>3-O-[beta-D-GlcA-(1-&gt;3)-beta-D-Gal-(1-&gt;3)-beta-D-Gal-(1-&gt;4)-beta-D-2-O-P-Xyl]-L-seryl-[protein] + H2O = 3-O-(beta-D-GlcA-(1-&gt;3)-beta-D-Gal-(1-&gt;3)-beta-D-Gal-(1-&gt;4)-beta-D-Xyl)-L-seryl-[protein] + phosphate</text>
        <dbReference type="Rhea" id="RHEA:56512"/>
        <dbReference type="Rhea" id="RHEA-COMP:12573"/>
        <dbReference type="Rhea" id="RHEA-COMP:14559"/>
        <dbReference type="ChEBI" id="CHEBI:15377"/>
        <dbReference type="ChEBI" id="CHEBI:43474"/>
        <dbReference type="ChEBI" id="CHEBI:132093"/>
        <dbReference type="ChEBI" id="CHEBI:140495"/>
    </reaction>
</comment>
<evidence type="ECO:0000256" key="8">
    <source>
        <dbReference type="SAM" id="MobiDB-lite"/>
    </source>
</evidence>
<name>U4TYF2_DENPD</name>
<keyword evidence="7" id="KW-0863">Zinc-finger</keyword>
<evidence type="ECO:0000256" key="3">
    <source>
        <dbReference type="ARBA" id="ARBA00022801"/>
    </source>
</evidence>
<feature type="transmembrane region" description="Helical" evidence="9">
    <location>
        <begin position="12"/>
        <end position="33"/>
    </location>
</feature>
<gene>
    <name evidence="11" type="ORF">D910_03257</name>
</gene>
<keyword evidence="7" id="KW-0479">Metal-binding</keyword>
<keyword evidence="3" id="KW-0378">Hydrolase</keyword>
<dbReference type="PROSITE" id="PS50157">
    <property type="entry name" value="ZINC_FINGER_C2H2_2"/>
    <property type="match status" value="1"/>
</dbReference>
<dbReference type="PANTHER" id="PTHR11567:SF110">
    <property type="entry name" value="2-PHOSPHOXYLOSE PHOSPHATASE 1"/>
    <property type="match status" value="1"/>
</dbReference>
<accession>U4TYF2</accession>
<keyword evidence="7" id="KW-0862">Zinc</keyword>
<dbReference type="InterPro" id="IPR029033">
    <property type="entry name" value="His_PPase_superfam"/>
</dbReference>
<dbReference type="Gene3D" id="3.40.50.1240">
    <property type="entry name" value="Phosphoglycerate mutase-like"/>
    <property type="match status" value="1"/>
</dbReference>
<dbReference type="SMART" id="SM00355">
    <property type="entry name" value="ZnF_C2H2"/>
    <property type="match status" value="5"/>
</dbReference>
<dbReference type="Pfam" id="PF00328">
    <property type="entry name" value="His_Phos_2"/>
    <property type="match status" value="2"/>
</dbReference>
<dbReference type="STRING" id="77166.U4TYF2"/>
<dbReference type="PROSITE" id="PS00028">
    <property type="entry name" value="ZINC_FINGER_C2H2_1"/>
    <property type="match status" value="1"/>
</dbReference>
<evidence type="ECO:0000313" key="11">
    <source>
        <dbReference type="EMBL" id="ERL85842.1"/>
    </source>
</evidence>
<dbReference type="EMBL" id="KB631759">
    <property type="protein sequence ID" value="ERL85842.1"/>
    <property type="molecule type" value="Genomic_DNA"/>
</dbReference>
<dbReference type="InterPro" id="IPR000560">
    <property type="entry name" value="His_Pase_clade-2"/>
</dbReference>
<dbReference type="Proteomes" id="UP000030742">
    <property type="component" value="Unassembled WGS sequence"/>
</dbReference>
<dbReference type="PANTHER" id="PTHR11567">
    <property type="entry name" value="ACID PHOSPHATASE-RELATED"/>
    <property type="match status" value="1"/>
</dbReference>
<dbReference type="Gene3D" id="3.30.160.60">
    <property type="entry name" value="Classic Zinc Finger"/>
    <property type="match status" value="1"/>
</dbReference>